<dbReference type="GO" id="GO:0050560">
    <property type="term" value="F:aspartate-tRNA(Asn) ligase activity"/>
    <property type="evidence" value="ECO:0007669"/>
    <property type="project" value="UniProtKB-EC"/>
</dbReference>
<dbReference type="InterPro" id="IPR045864">
    <property type="entry name" value="aa-tRNA-synth_II/BPL/LPL"/>
</dbReference>
<evidence type="ECO:0000256" key="1">
    <source>
        <dbReference type="ARBA" id="ARBA00004496"/>
    </source>
</evidence>
<dbReference type="GO" id="GO:0003723">
    <property type="term" value="F:RNA binding"/>
    <property type="evidence" value="ECO:0007669"/>
    <property type="project" value="TreeGrafter"/>
</dbReference>
<dbReference type="Gene3D" id="2.40.50.140">
    <property type="entry name" value="Nucleic acid-binding proteins"/>
    <property type="match status" value="1"/>
</dbReference>
<keyword evidence="7 9" id="KW-0648">Protein biosynthesis</keyword>
<dbReference type="GO" id="GO:0006422">
    <property type="term" value="P:aspartyl-tRNA aminoacylation"/>
    <property type="evidence" value="ECO:0007669"/>
    <property type="project" value="UniProtKB-UniRule"/>
</dbReference>
<dbReference type="PANTHER" id="PTHR43450">
    <property type="entry name" value="ASPARTYL-TRNA SYNTHETASE"/>
    <property type="match status" value="1"/>
</dbReference>
<dbReference type="GO" id="GO:0017101">
    <property type="term" value="C:aminoacyl-tRNA synthetase multienzyme complex"/>
    <property type="evidence" value="ECO:0007669"/>
    <property type="project" value="TreeGrafter"/>
</dbReference>
<evidence type="ECO:0000313" key="12">
    <source>
        <dbReference type="Proteomes" id="UP000231086"/>
    </source>
</evidence>
<dbReference type="PANTHER" id="PTHR43450:SF1">
    <property type="entry name" value="ASPARTATE--TRNA LIGASE, CYTOPLASMIC"/>
    <property type="match status" value="1"/>
</dbReference>
<feature type="binding site" evidence="9">
    <location>
        <begin position="398"/>
        <end position="401"/>
    </location>
    <ligand>
        <name>ATP</name>
        <dbReference type="ChEBI" id="CHEBI:30616"/>
    </ligand>
</feature>
<feature type="site" description="Important for tRNA non-discrimination" evidence="9">
    <location>
        <position position="75"/>
    </location>
</feature>
<dbReference type="GO" id="GO:0005524">
    <property type="term" value="F:ATP binding"/>
    <property type="evidence" value="ECO:0007669"/>
    <property type="project" value="UniProtKB-UniRule"/>
</dbReference>
<feature type="domain" description="Aminoacyl-transfer RNA synthetases class-II family profile" evidence="10">
    <location>
        <begin position="128"/>
        <end position="427"/>
    </location>
</feature>
<feature type="binding site" evidence="9">
    <location>
        <position position="357"/>
    </location>
    <ligand>
        <name>L-aspartate</name>
        <dbReference type="ChEBI" id="CHEBI:29991"/>
    </ligand>
</feature>
<comment type="function">
    <text evidence="9">Aspartyl-tRNA synthetase with relaxed tRNA specificity since it is able to aspartylate not only its cognate tRNA(Asp) but also tRNA(Asn). Reaction proceeds in two steps: L-aspartate is first activated by ATP to form Asp-AMP and then transferred to the acceptor end of tRNA(Asp/Asn).</text>
</comment>
<evidence type="ECO:0000256" key="7">
    <source>
        <dbReference type="ARBA" id="ARBA00022917"/>
    </source>
</evidence>
<evidence type="ECO:0000259" key="10">
    <source>
        <dbReference type="PROSITE" id="PS50862"/>
    </source>
</evidence>
<protein>
    <recommendedName>
        <fullName evidence="9">Aspartate--tRNA(Asp/Asn) ligase</fullName>
        <ecNumber evidence="9">6.1.1.23</ecNumber>
    </recommendedName>
    <alternativeName>
        <fullName evidence="9">Aspartyl-tRNA synthetase</fullName>
        <shortName evidence="9">AspRS</shortName>
    </alternativeName>
    <alternativeName>
        <fullName evidence="9">Non-discriminating aspartyl-tRNA synthetase</fullName>
        <shortName evidence="9">ND-AspRS</shortName>
    </alternativeName>
</protein>
<dbReference type="GO" id="GO:0005829">
    <property type="term" value="C:cytosol"/>
    <property type="evidence" value="ECO:0007669"/>
    <property type="project" value="TreeGrafter"/>
</dbReference>
<dbReference type="SUPFAM" id="SSF55681">
    <property type="entry name" value="Class II aaRS and biotin synthetases"/>
    <property type="match status" value="1"/>
</dbReference>
<dbReference type="Proteomes" id="UP000231086">
    <property type="component" value="Unassembled WGS sequence"/>
</dbReference>
<feature type="binding site" evidence="9">
    <location>
        <position position="350"/>
    </location>
    <ligand>
        <name>ATP</name>
        <dbReference type="ChEBI" id="CHEBI:30616"/>
    </ligand>
</feature>
<comment type="subunit">
    <text evidence="9">Homodimer.</text>
</comment>
<feature type="binding site" evidence="9">
    <location>
        <position position="204"/>
    </location>
    <ligand>
        <name>L-aspartate</name>
        <dbReference type="ChEBI" id="CHEBI:29991"/>
    </ligand>
</feature>
<accession>A0A2M8KJ22</accession>
<reference evidence="12" key="1">
    <citation type="submission" date="2017-09" db="EMBL/GenBank/DDBJ databases">
        <title>Depth-based differentiation of microbial function through sediment-hosted aquifers and enrichment of novel symbionts in the deep terrestrial subsurface.</title>
        <authorList>
            <person name="Probst A.J."/>
            <person name="Ladd B."/>
            <person name="Jarett J.K."/>
            <person name="Geller-Mcgrath D.E."/>
            <person name="Sieber C.M.K."/>
            <person name="Emerson J.B."/>
            <person name="Anantharaman K."/>
            <person name="Thomas B.C."/>
            <person name="Malmstrom R."/>
            <person name="Stieglmeier M."/>
            <person name="Klingl A."/>
            <person name="Woyke T."/>
            <person name="Ryan C.M."/>
            <person name="Banfield J.F."/>
        </authorList>
    </citation>
    <scope>NUCLEOTIDE SEQUENCE [LARGE SCALE GENOMIC DNA]</scope>
</reference>
<dbReference type="InterPro" id="IPR004523">
    <property type="entry name" value="Asp-tRNA_synthase_2"/>
</dbReference>
<keyword evidence="8 9" id="KW-0030">Aminoacyl-tRNA synthetase</keyword>
<evidence type="ECO:0000256" key="9">
    <source>
        <dbReference type="HAMAP-Rule" id="MF_02075"/>
    </source>
</evidence>
<dbReference type="InterPro" id="IPR002312">
    <property type="entry name" value="Asp/Asn-tRNA-synth_IIb"/>
</dbReference>
<evidence type="ECO:0000256" key="8">
    <source>
        <dbReference type="ARBA" id="ARBA00023146"/>
    </source>
</evidence>
<name>A0A2M8KJ22_9BACT</name>
<comment type="subcellular location">
    <subcellularLocation>
        <location evidence="1 9">Cytoplasm</location>
    </subcellularLocation>
</comment>
<feature type="region of interest" description="Aspartate" evidence="9">
    <location>
        <begin position="183"/>
        <end position="186"/>
    </location>
</feature>
<comment type="caution">
    <text evidence="11">The sequence shown here is derived from an EMBL/GenBank/DDBJ whole genome shotgun (WGS) entry which is preliminary data.</text>
</comment>
<dbReference type="InterPro" id="IPR012340">
    <property type="entry name" value="NA-bd_OB-fold"/>
</dbReference>
<dbReference type="InterPro" id="IPR006195">
    <property type="entry name" value="aa-tRNA-synth_II"/>
</dbReference>
<dbReference type="EMBL" id="PFEA01000021">
    <property type="protein sequence ID" value="PJE59919.1"/>
    <property type="molecule type" value="Genomic_DNA"/>
</dbReference>
<comment type="similarity">
    <text evidence="2 9">Belongs to the class-II aminoacyl-tRNA synthetase family. Type 2 subfamily.</text>
</comment>
<dbReference type="GO" id="GO:0004815">
    <property type="term" value="F:aspartate-tRNA ligase activity"/>
    <property type="evidence" value="ECO:0007669"/>
    <property type="project" value="UniProtKB-UniRule"/>
</dbReference>
<dbReference type="Gene3D" id="3.30.930.10">
    <property type="entry name" value="Bira Bifunctional Protein, Domain 2"/>
    <property type="match status" value="1"/>
</dbReference>
<dbReference type="HAMAP" id="MF_02075">
    <property type="entry name" value="Asp_tRNA_synth_type2"/>
    <property type="match status" value="1"/>
</dbReference>
<evidence type="ECO:0000256" key="2">
    <source>
        <dbReference type="ARBA" id="ARBA00005312"/>
    </source>
</evidence>
<gene>
    <name evidence="9" type="primary">aspS</name>
    <name evidence="11" type="ORF">COU85_01130</name>
</gene>
<dbReference type="InterPro" id="IPR004365">
    <property type="entry name" value="NA-bd_OB_tRNA"/>
</dbReference>
<evidence type="ECO:0000313" key="11">
    <source>
        <dbReference type="EMBL" id="PJE59919.1"/>
    </source>
</evidence>
<dbReference type="AlphaFoldDB" id="A0A2M8KJ22"/>
<keyword evidence="3 9" id="KW-0963">Cytoplasm</keyword>
<sequence length="427" mass="49049">MEKRTYSSALSEKIGQKVRVLGRLYAVRQMGGISFWVLQDRDGLTQIVFDQKPPEIKAGSIVGLWGSVKEEKRAPGGVEIQGAKVELINAVLEDYPFDLTKKELKLNINTLLDHRPLSLRHETQRDLFRIYASLLEGYRQAMRAERFTEIKTPKVLGAASEGGANFFSVNYFGRRAFLAQSPQFYKQIAVGVYERVFEVGTVFRAEKHFTSRHVNEYVSLDGEMAFIENEQEIMDLLENVLRQMFKFVFQEQKTVLQKNNIGPVLFPKGNFPKVALAELKKIIKEKYQYTVPSDTDIDPGGEKLAGRYAQEVFESDFIFLTKYPVKFRPFYHYADGGQTRSFDLLFRGIEIATGSQRIHQYEQLVASMEKFGLDPADFSFYLEAFRYAMPPHGGWGMGSERLLYKLFNLDSVKEAVLFPRDVKRLEP</sequence>
<comment type="catalytic activity">
    <reaction evidence="9">
        <text>tRNA(Asx) + L-aspartate + ATP = L-aspartyl-tRNA(Asx) + AMP + diphosphate</text>
        <dbReference type="Rhea" id="RHEA:18349"/>
        <dbReference type="Rhea" id="RHEA-COMP:9710"/>
        <dbReference type="Rhea" id="RHEA-COMP:9711"/>
        <dbReference type="ChEBI" id="CHEBI:29991"/>
        <dbReference type="ChEBI" id="CHEBI:30616"/>
        <dbReference type="ChEBI" id="CHEBI:33019"/>
        <dbReference type="ChEBI" id="CHEBI:78442"/>
        <dbReference type="ChEBI" id="CHEBI:78516"/>
        <dbReference type="ChEBI" id="CHEBI:456215"/>
        <dbReference type="EC" id="6.1.1.23"/>
    </reaction>
</comment>
<keyword evidence="4 9" id="KW-0436">Ligase</keyword>
<keyword evidence="6 9" id="KW-0067">ATP-binding</keyword>
<feature type="binding site" evidence="9">
    <location>
        <begin position="212"/>
        <end position="214"/>
    </location>
    <ligand>
        <name>ATP</name>
        <dbReference type="ChEBI" id="CHEBI:30616"/>
    </ligand>
</feature>
<dbReference type="Pfam" id="PF01336">
    <property type="entry name" value="tRNA_anti-codon"/>
    <property type="match status" value="1"/>
</dbReference>
<dbReference type="EC" id="6.1.1.23" evidence="9"/>
<organism evidence="11 12">
    <name type="scientific">Candidatus Portnoybacteria bacterium CG10_big_fil_rev_8_21_14_0_10_44_7</name>
    <dbReference type="NCBI Taxonomy" id="1974816"/>
    <lineage>
        <taxon>Bacteria</taxon>
        <taxon>Candidatus Portnoyibacteriota</taxon>
    </lineage>
</organism>
<evidence type="ECO:0000256" key="5">
    <source>
        <dbReference type="ARBA" id="ARBA00022741"/>
    </source>
</evidence>
<dbReference type="PRINTS" id="PR01042">
    <property type="entry name" value="TRNASYNTHASP"/>
</dbReference>
<dbReference type="NCBIfam" id="NF003483">
    <property type="entry name" value="PRK05159.1"/>
    <property type="match status" value="1"/>
</dbReference>
<feature type="binding site" evidence="9">
    <location>
        <position position="353"/>
    </location>
    <ligand>
        <name>L-aspartate</name>
        <dbReference type="ChEBI" id="CHEBI:29991"/>
    </ligand>
</feature>
<feature type="binding site" evidence="9">
    <location>
        <position position="161"/>
    </location>
    <ligand>
        <name>L-aspartate</name>
        <dbReference type="ChEBI" id="CHEBI:29991"/>
    </ligand>
</feature>
<proteinExistence type="inferred from homology"/>
<dbReference type="PROSITE" id="PS50862">
    <property type="entry name" value="AA_TRNA_LIGASE_II"/>
    <property type="match status" value="1"/>
</dbReference>
<dbReference type="Pfam" id="PF00152">
    <property type="entry name" value="tRNA-synt_2"/>
    <property type="match status" value="1"/>
</dbReference>
<dbReference type="InterPro" id="IPR004364">
    <property type="entry name" value="Aa-tRNA-synt_II"/>
</dbReference>
<keyword evidence="5 9" id="KW-0547">Nucleotide-binding</keyword>
<evidence type="ECO:0000256" key="3">
    <source>
        <dbReference type="ARBA" id="ARBA00022490"/>
    </source>
</evidence>
<dbReference type="SUPFAM" id="SSF50249">
    <property type="entry name" value="Nucleic acid-binding proteins"/>
    <property type="match status" value="1"/>
</dbReference>
<evidence type="ECO:0000256" key="6">
    <source>
        <dbReference type="ARBA" id="ARBA00022840"/>
    </source>
</evidence>
<feature type="binding site" evidence="9">
    <location>
        <begin position="204"/>
        <end position="206"/>
    </location>
    <ligand>
        <name>ATP</name>
        <dbReference type="ChEBI" id="CHEBI:30616"/>
    </ligand>
</feature>
<evidence type="ECO:0000256" key="4">
    <source>
        <dbReference type="ARBA" id="ARBA00022598"/>
    </source>
</evidence>